<evidence type="ECO:0000313" key="1">
    <source>
        <dbReference type="EMBL" id="GAA1219614.1"/>
    </source>
</evidence>
<dbReference type="EMBL" id="BAAAKW010000032">
    <property type="protein sequence ID" value="GAA1219614.1"/>
    <property type="molecule type" value="Genomic_DNA"/>
</dbReference>
<dbReference type="RefSeq" id="WP_343925301.1">
    <property type="nucleotide sequence ID" value="NZ_BAAAKW010000032.1"/>
</dbReference>
<proteinExistence type="predicted"/>
<sequence length="191" mass="20088">MRELAPLLAEDGVDINDVSDIDTLNRAIQKATERRNMELFTPVGARRDQAVALLMLIVAAIADGRTDRAGALLDKAQPKSSDNSMPEVSSCMGVALGLLDEWLSGRDPDVPKNLAGGVRLPAGHWFGERAGVNVLALARKGRAFQSVGSLIVGQGSHQLLAGSALALASAVIAWSRTSGTSVAKLLPDVLR</sequence>
<evidence type="ECO:0000313" key="2">
    <source>
        <dbReference type="Proteomes" id="UP001500943"/>
    </source>
</evidence>
<gene>
    <name evidence="1" type="ORF">GCM10009655_18900</name>
</gene>
<accession>A0ABN1VT56</accession>
<dbReference type="Proteomes" id="UP001500943">
    <property type="component" value="Unassembled WGS sequence"/>
</dbReference>
<keyword evidence="2" id="KW-1185">Reference proteome</keyword>
<organism evidence="1 2">
    <name type="scientific">Rhodoglobus aureus</name>
    <dbReference type="NCBI Taxonomy" id="191497"/>
    <lineage>
        <taxon>Bacteria</taxon>
        <taxon>Bacillati</taxon>
        <taxon>Actinomycetota</taxon>
        <taxon>Actinomycetes</taxon>
        <taxon>Micrococcales</taxon>
        <taxon>Microbacteriaceae</taxon>
        <taxon>Rhodoglobus</taxon>
    </lineage>
</organism>
<name>A0ABN1VT56_9MICO</name>
<protein>
    <submittedName>
        <fullName evidence="1">Uncharacterized protein</fullName>
    </submittedName>
</protein>
<reference evidence="1 2" key="1">
    <citation type="journal article" date="2019" name="Int. J. Syst. Evol. Microbiol.">
        <title>The Global Catalogue of Microorganisms (GCM) 10K type strain sequencing project: providing services to taxonomists for standard genome sequencing and annotation.</title>
        <authorList>
            <consortium name="The Broad Institute Genomics Platform"/>
            <consortium name="The Broad Institute Genome Sequencing Center for Infectious Disease"/>
            <person name="Wu L."/>
            <person name="Ma J."/>
        </authorList>
    </citation>
    <scope>NUCLEOTIDE SEQUENCE [LARGE SCALE GENOMIC DNA]</scope>
    <source>
        <strain evidence="1 2">JCM 12762</strain>
    </source>
</reference>
<comment type="caution">
    <text evidence="1">The sequence shown here is derived from an EMBL/GenBank/DDBJ whole genome shotgun (WGS) entry which is preliminary data.</text>
</comment>